<proteinExistence type="predicted"/>
<dbReference type="InterPro" id="IPR043128">
    <property type="entry name" value="Rev_trsase/Diguanyl_cyclase"/>
</dbReference>
<dbReference type="OrthoDB" id="5986544at2759"/>
<dbReference type="InterPro" id="IPR000477">
    <property type="entry name" value="RT_dom"/>
</dbReference>
<dbReference type="EMBL" id="CACRXK020015505">
    <property type="protein sequence ID" value="CAB4028474.1"/>
    <property type="molecule type" value="Genomic_DNA"/>
</dbReference>
<comment type="caution">
    <text evidence="2">The sequence shown here is derived from an EMBL/GenBank/DDBJ whole genome shotgun (WGS) entry which is preliminary data.</text>
</comment>
<dbReference type="InterPro" id="IPR050951">
    <property type="entry name" value="Retrovirus_Pol_polyprotein"/>
</dbReference>
<evidence type="ECO:0000313" key="3">
    <source>
        <dbReference type="Proteomes" id="UP001152795"/>
    </source>
</evidence>
<dbReference type="Pfam" id="PF00078">
    <property type="entry name" value="RVT_1"/>
    <property type="match status" value="1"/>
</dbReference>
<organism evidence="2 3">
    <name type="scientific">Paramuricea clavata</name>
    <name type="common">Red gorgonian</name>
    <name type="synonym">Violescent sea-whip</name>
    <dbReference type="NCBI Taxonomy" id="317549"/>
    <lineage>
        <taxon>Eukaryota</taxon>
        <taxon>Metazoa</taxon>
        <taxon>Cnidaria</taxon>
        <taxon>Anthozoa</taxon>
        <taxon>Octocorallia</taxon>
        <taxon>Malacalcyonacea</taxon>
        <taxon>Plexauridae</taxon>
        <taxon>Paramuricea</taxon>
    </lineage>
</organism>
<protein>
    <recommendedName>
        <fullName evidence="1">Reverse transcriptase domain-containing protein</fullName>
    </recommendedName>
</protein>
<evidence type="ECO:0000313" key="2">
    <source>
        <dbReference type="EMBL" id="CAB4028474.1"/>
    </source>
</evidence>
<dbReference type="Proteomes" id="UP001152795">
    <property type="component" value="Unassembled WGS sequence"/>
</dbReference>
<reference evidence="2" key="1">
    <citation type="submission" date="2020-04" db="EMBL/GenBank/DDBJ databases">
        <authorList>
            <person name="Alioto T."/>
            <person name="Alioto T."/>
            <person name="Gomez Garrido J."/>
        </authorList>
    </citation>
    <scope>NUCLEOTIDE SEQUENCE</scope>
    <source>
        <strain evidence="2">A484AB</strain>
    </source>
</reference>
<sequence>MLRGKLKQELDRMEKEQVIVKVDKPANWVHYPVIVEKPNGKFRVCLHPRELKKYLEEEQYQLPTWEEISSRLHGARFFSTLGANQGYWQIPLDFESSRLTTFNTPFGRYRFLRMAFGIHSARDVFHKRINHLFEYLEGVEPDIDDILVWRKNDRRA</sequence>
<accession>A0A7D9LDR0</accession>
<feature type="domain" description="Reverse transcriptase" evidence="1">
    <location>
        <begin position="35"/>
        <end position="138"/>
    </location>
</feature>
<dbReference type="PANTHER" id="PTHR37984">
    <property type="entry name" value="PROTEIN CBG26694"/>
    <property type="match status" value="1"/>
</dbReference>
<dbReference type="SUPFAM" id="SSF56672">
    <property type="entry name" value="DNA/RNA polymerases"/>
    <property type="match status" value="1"/>
</dbReference>
<keyword evidence="3" id="KW-1185">Reference proteome</keyword>
<dbReference type="Gene3D" id="3.10.10.10">
    <property type="entry name" value="HIV Type 1 Reverse Transcriptase, subunit A, domain 1"/>
    <property type="match status" value="1"/>
</dbReference>
<gene>
    <name evidence="2" type="ORF">PACLA_8A087091</name>
</gene>
<name>A0A7D9LDR0_PARCT</name>
<evidence type="ECO:0000259" key="1">
    <source>
        <dbReference type="Pfam" id="PF00078"/>
    </source>
</evidence>
<dbReference type="PANTHER" id="PTHR37984:SF5">
    <property type="entry name" value="PROTEIN NYNRIN-LIKE"/>
    <property type="match status" value="1"/>
</dbReference>
<dbReference type="CDD" id="cd01647">
    <property type="entry name" value="RT_LTR"/>
    <property type="match status" value="1"/>
</dbReference>
<dbReference type="AlphaFoldDB" id="A0A7D9LDR0"/>
<dbReference type="Gene3D" id="3.30.70.270">
    <property type="match status" value="1"/>
</dbReference>
<dbReference type="InterPro" id="IPR043502">
    <property type="entry name" value="DNA/RNA_pol_sf"/>
</dbReference>